<keyword evidence="9" id="KW-0472">Membrane</keyword>
<evidence type="ECO:0000256" key="1">
    <source>
        <dbReference type="ARBA" id="ARBA00011926"/>
    </source>
</evidence>
<keyword evidence="6" id="KW-0507">mRNA processing</keyword>
<protein>
    <recommendedName>
        <fullName evidence="1">mRNA (guanine-N(7))-methyltransferase</fullName>
        <ecNumber evidence="1">2.1.1.56</ecNumber>
    </recommendedName>
</protein>
<dbReference type="PANTHER" id="PTHR12189:SF2">
    <property type="entry name" value="MRNA CAP GUANINE-N7 METHYLTRANSFERASE"/>
    <property type="match status" value="1"/>
</dbReference>
<organism evidence="11 12">
    <name type="scientific">Aduncisulcus paluster</name>
    <dbReference type="NCBI Taxonomy" id="2918883"/>
    <lineage>
        <taxon>Eukaryota</taxon>
        <taxon>Metamonada</taxon>
        <taxon>Carpediemonas-like organisms</taxon>
        <taxon>Aduncisulcus</taxon>
    </lineage>
</organism>
<dbReference type="EMBL" id="BQXS01010878">
    <property type="protein sequence ID" value="GKT34872.1"/>
    <property type="molecule type" value="Genomic_DNA"/>
</dbReference>
<dbReference type="Pfam" id="PF03291">
    <property type="entry name" value="mRNA_G-N7_MeTrfase"/>
    <property type="match status" value="1"/>
</dbReference>
<evidence type="ECO:0000256" key="4">
    <source>
        <dbReference type="ARBA" id="ARBA00022691"/>
    </source>
</evidence>
<comment type="caution">
    <text evidence="11">The sequence shown here is derived from an EMBL/GenBank/DDBJ whole genome shotgun (WGS) entry which is preliminary data.</text>
</comment>
<evidence type="ECO:0000259" key="10">
    <source>
        <dbReference type="PROSITE" id="PS51562"/>
    </source>
</evidence>
<keyword evidence="6" id="KW-0506">mRNA capping</keyword>
<keyword evidence="3" id="KW-0808">Transferase</keyword>
<comment type="catalytic activity">
    <reaction evidence="7">
        <text>a 5'-end (5'-triphosphoguanosine)-ribonucleoside in mRNA + S-adenosyl-L-methionine = a 5'-end (N(7)-methyl 5'-triphosphoguanosine)-ribonucleoside in mRNA + S-adenosyl-L-homocysteine</text>
        <dbReference type="Rhea" id="RHEA:67008"/>
        <dbReference type="Rhea" id="RHEA-COMP:17166"/>
        <dbReference type="Rhea" id="RHEA-COMP:17167"/>
        <dbReference type="ChEBI" id="CHEBI:57856"/>
        <dbReference type="ChEBI" id="CHEBI:59789"/>
        <dbReference type="ChEBI" id="CHEBI:156461"/>
        <dbReference type="ChEBI" id="CHEBI:167617"/>
        <dbReference type="EC" id="2.1.1.56"/>
    </reaction>
</comment>
<dbReference type="GO" id="GO:0008168">
    <property type="term" value="F:methyltransferase activity"/>
    <property type="evidence" value="ECO:0007669"/>
    <property type="project" value="UniProtKB-KW"/>
</dbReference>
<dbReference type="InterPro" id="IPR039753">
    <property type="entry name" value="RG7MT1"/>
</dbReference>
<keyword evidence="4" id="KW-0949">S-adenosyl-L-methionine</keyword>
<dbReference type="Gene3D" id="3.40.50.150">
    <property type="entry name" value="Vaccinia Virus protein VP39"/>
    <property type="match status" value="2"/>
</dbReference>
<feature type="compositionally biased region" description="Pro residues" evidence="8">
    <location>
        <begin position="87"/>
        <end position="96"/>
    </location>
</feature>
<dbReference type="InterPro" id="IPR004971">
    <property type="entry name" value="mRNA_G-N7_MeTrfase_dom"/>
</dbReference>
<sequence>MVESPSVEPPLLDELAIILSLKAGSVHIRFVIGWVLLGVVGIFFLTKLIVPCPDIKMLKKGKSPNGWAIKLSSYLFPVKYPTQSPKPASPKLPSPKPQDIMPPQQPPSDPPIFFPPSHSQGPPEFLIPTETQELDINPQISASSESTDVAQFDYEGSPTDFYVVGSALSYGLVPQVFIGIVSFIVDMKAVIGKVLMTICVGWSAYVATRFLVVARNSVSQDKNIMKTTDSAVVQGISSFYGTHDAGSIDDRERRESKHSIEFNRAIKKELGMMYCHNGGAILDICGGKAGDFYFLQHAKKPFYYALVDVAYGSLLEAARRYNKYLQSELEGRHSIEFNRAIKKELGMMYCHNGGAILDICGGKAGDFYFLQHAKKPFYYALVDVAYGSLLEAARRYNKYLQSELEGRVLFGLLDGNTKRRFSSRSLAGLAKMDIIWADTFRHRLCEYFEPSQMKSRSSSSSHQPLPFFDYIQCHFALHYSWESEDRARMLLRNVSELLKDGEYFICTFPDKDTIISHLHALSWRWSEDNRTPPLIGNDLFRIQFEELPRPPSQMTFGAKYYFSLKNAVTNVPEFLVDYPLLKDIAREHSLVEEKTELFSEFMARKKRELFFTQKKGTKAMDSLRKVIENIEKDQQSKDSSFIYRYAVFKRLPSRRRSIRRKVEASPVGEKDISILFAPEERKSMFELFGGKEDDQFVDPDEKRHVSTKYHEDDIDTDIGLFEDEK</sequence>
<name>A0ABQ5KQY1_9EUKA</name>
<gene>
    <name evidence="11" type="ORF">ADUPG1_008145</name>
</gene>
<keyword evidence="2 11" id="KW-0489">Methyltransferase</keyword>
<accession>A0ABQ5KQY1</accession>
<feature type="domain" description="MRNA cap 0 methyltransferase" evidence="10">
    <location>
        <begin position="329"/>
        <end position="651"/>
    </location>
</feature>
<feature type="transmembrane region" description="Helical" evidence="9">
    <location>
        <begin position="161"/>
        <end position="184"/>
    </location>
</feature>
<evidence type="ECO:0000313" key="12">
    <source>
        <dbReference type="Proteomes" id="UP001057375"/>
    </source>
</evidence>
<dbReference type="SUPFAM" id="SSF53335">
    <property type="entry name" value="S-adenosyl-L-methionine-dependent methyltransferases"/>
    <property type="match status" value="1"/>
</dbReference>
<dbReference type="EC" id="2.1.1.56" evidence="1"/>
<feature type="transmembrane region" description="Helical" evidence="9">
    <location>
        <begin position="28"/>
        <end position="50"/>
    </location>
</feature>
<evidence type="ECO:0000256" key="3">
    <source>
        <dbReference type="ARBA" id="ARBA00022679"/>
    </source>
</evidence>
<dbReference type="PANTHER" id="PTHR12189">
    <property type="entry name" value="MRNA GUANINE-7- METHYLTRANSFERASE"/>
    <property type="match status" value="1"/>
</dbReference>
<feature type="region of interest" description="Disordered" evidence="8">
    <location>
        <begin position="85"/>
        <end position="110"/>
    </location>
</feature>
<evidence type="ECO:0000313" key="11">
    <source>
        <dbReference type="EMBL" id="GKT34872.1"/>
    </source>
</evidence>
<dbReference type="InterPro" id="IPR029063">
    <property type="entry name" value="SAM-dependent_MTases_sf"/>
</dbReference>
<keyword evidence="9" id="KW-0812">Transmembrane</keyword>
<keyword evidence="5" id="KW-0694">RNA-binding</keyword>
<evidence type="ECO:0000256" key="7">
    <source>
        <dbReference type="ARBA" id="ARBA00044712"/>
    </source>
</evidence>
<keyword evidence="12" id="KW-1185">Reference proteome</keyword>
<proteinExistence type="predicted"/>
<dbReference type="Proteomes" id="UP001057375">
    <property type="component" value="Unassembled WGS sequence"/>
</dbReference>
<reference evidence="11" key="1">
    <citation type="submission" date="2022-03" db="EMBL/GenBank/DDBJ databases">
        <title>Draft genome sequence of Aduncisulcus paluster, a free-living microaerophilic Fornicata.</title>
        <authorList>
            <person name="Yuyama I."/>
            <person name="Kume K."/>
            <person name="Tamura T."/>
            <person name="Inagaki Y."/>
            <person name="Hashimoto T."/>
        </authorList>
    </citation>
    <scope>NUCLEOTIDE SEQUENCE</scope>
    <source>
        <strain evidence="11">NY0171</strain>
    </source>
</reference>
<evidence type="ECO:0000256" key="6">
    <source>
        <dbReference type="ARBA" id="ARBA00023042"/>
    </source>
</evidence>
<keyword evidence="9" id="KW-1133">Transmembrane helix</keyword>
<dbReference type="PROSITE" id="PS51562">
    <property type="entry name" value="RNA_CAP0_MT"/>
    <property type="match status" value="1"/>
</dbReference>
<evidence type="ECO:0000256" key="8">
    <source>
        <dbReference type="SAM" id="MobiDB-lite"/>
    </source>
</evidence>
<dbReference type="GO" id="GO:0032259">
    <property type="term" value="P:methylation"/>
    <property type="evidence" value="ECO:0007669"/>
    <property type="project" value="UniProtKB-KW"/>
</dbReference>
<evidence type="ECO:0000256" key="5">
    <source>
        <dbReference type="ARBA" id="ARBA00022884"/>
    </source>
</evidence>
<evidence type="ECO:0000256" key="2">
    <source>
        <dbReference type="ARBA" id="ARBA00022603"/>
    </source>
</evidence>
<evidence type="ECO:0000256" key="9">
    <source>
        <dbReference type="SAM" id="Phobius"/>
    </source>
</evidence>